<dbReference type="InterPro" id="IPR051200">
    <property type="entry name" value="Host-pathogen_enzymatic-act"/>
</dbReference>
<proteinExistence type="predicted"/>
<dbReference type="PANTHER" id="PTHR47197">
    <property type="entry name" value="PROTEIN NIRF"/>
    <property type="match status" value="1"/>
</dbReference>
<dbReference type="KEGG" id="mshj:MSHI_29810"/>
<accession>A0A7I7MSA8</accession>
<organism evidence="2 3">
    <name type="scientific">Mycobacterium shinjukuense</name>
    <dbReference type="NCBI Taxonomy" id="398694"/>
    <lineage>
        <taxon>Bacteria</taxon>
        <taxon>Bacillati</taxon>
        <taxon>Actinomycetota</taxon>
        <taxon>Actinomycetes</taxon>
        <taxon>Mycobacteriales</taxon>
        <taxon>Mycobacteriaceae</taxon>
        <taxon>Mycobacterium</taxon>
    </lineage>
</organism>
<dbReference type="SUPFAM" id="SSF75011">
    <property type="entry name" value="3-carboxy-cis,cis-mucoante lactonizing enzyme"/>
    <property type="match status" value="1"/>
</dbReference>
<evidence type="ECO:0000313" key="3">
    <source>
        <dbReference type="Proteomes" id="UP000467236"/>
    </source>
</evidence>
<dbReference type="InterPro" id="IPR015943">
    <property type="entry name" value="WD40/YVTN_repeat-like_dom_sf"/>
</dbReference>
<feature type="signal peptide" evidence="1">
    <location>
        <begin position="1"/>
        <end position="26"/>
    </location>
</feature>
<evidence type="ECO:0000256" key="1">
    <source>
        <dbReference type="SAM" id="SignalP"/>
    </source>
</evidence>
<dbReference type="Proteomes" id="UP000467236">
    <property type="component" value="Chromosome"/>
</dbReference>
<keyword evidence="3" id="KW-1185">Reference proteome</keyword>
<gene>
    <name evidence="2" type="ORF">MSHI_29810</name>
</gene>
<keyword evidence="2" id="KW-0449">Lipoprotein</keyword>
<dbReference type="AlphaFoldDB" id="A0A7I7MSA8"/>
<feature type="chain" id="PRO_5038994014" evidence="1">
    <location>
        <begin position="27"/>
        <end position="341"/>
    </location>
</feature>
<keyword evidence="1" id="KW-0732">Signal</keyword>
<evidence type="ECO:0000313" key="2">
    <source>
        <dbReference type="EMBL" id="BBX75075.1"/>
    </source>
</evidence>
<dbReference type="Gene3D" id="2.130.10.10">
    <property type="entry name" value="YVTN repeat-like/Quinoprotein amine dehydrogenase"/>
    <property type="match status" value="2"/>
</dbReference>
<dbReference type="PROSITE" id="PS51257">
    <property type="entry name" value="PROKAR_LIPOPROTEIN"/>
    <property type="match status" value="1"/>
</dbReference>
<name>A0A7I7MSA8_9MYCO</name>
<protein>
    <submittedName>
        <fullName evidence="2">Putative conserved lipoprotein LppL</fullName>
    </submittedName>
</protein>
<reference evidence="2 3" key="1">
    <citation type="journal article" date="2019" name="Emerg. Microbes Infect.">
        <title>Comprehensive subspecies identification of 175 nontuberculous mycobacteria species based on 7547 genomic profiles.</title>
        <authorList>
            <person name="Matsumoto Y."/>
            <person name="Kinjo T."/>
            <person name="Motooka D."/>
            <person name="Nabeya D."/>
            <person name="Jung N."/>
            <person name="Uechi K."/>
            <person name="Horii T."/>
            <person name="Iida T."/>
            <person name="Fujita J."/>
            <person name="Nakamura S."/>
        </authorList>
    </citation>
    <scope>NUCLEOTIDE SEQUENCE [LARGE SCALE GENOMIC DNA]</scope>
    <source>
        <strain evidence="2 3">JCM 14233</strain>
    </source>
</reference>
<sequence>MSQRGHLKLMATAAAAVLAACGQHGADTAATTLPPAAEPILAAPPMTTPPGRLLEVGSYPEGVAVDPATRTVAVATRYPDQLVLINIDSLTVTAQIPLPGGARHLALAAPRGPVLVPVETANALVRVELPQATASPPIATGAFPHDAAAAANGTVFVSNEHDGTVSVLRGNQMVKVLTGFGQPAGVAASGNTVGVLDARKNTVTVYDAETLSAVGSTAAGAGPTHVIADRHGHLIVTDTRGNSVRVFDPRPTPREVGRAAQPGGPYGLAYDPTRDRLWVSSSGTNEVIGYTVTDPNLAEVARIPTVQNPYSLGVDPVTGRLFIAGVTGGVVQVIDPGATGG</sequence>
<dbReference type="PANTHER" id="PTHR47197:SF3">
    <property type="entry name" value="DIHYDRO-HEME D1 DEHYDROGENASE"/>
    <property type="match status" value="1"/>
</dbReference>
<dbReference type="EMBL" id="AP022575">
    <property type="protein sequence ID" value="BBX75075.1"/>
    <property type="molecule type" value="Genomic_DNA"/>
</dbReference>